<dbReference type="AlphaFoldDB" id="A0A8R1XT54"/>
<organism evidence="1 2">
    <name type="scientific">Onchocerca volvulus</name>
    <dbReference type="NCBI Taxonomy" id="6282"/>
    <lineage>
        <taxon>Eukaryota</taxon>
        <taxon>Metazoa</taxon>
        <taxon>Ecdysozoa</taxon>
        <taxon>Nematoda</taxon>
        <taxon>Chromadorea</taxon>
        <taxon>Rhabditida</taxon>
        <taxon>Spirurina</taxon>
        <taxon>Spiruromorpha</taxon>
        <taxon>Filarioidea</taxon>
        <taxon>Onchocercidae</taxon>
        <taxon>Onchocerca</taxon>
    </lineage>
</organism>
<dbReference type="Proteomes" id="UP000024404">
    <property type="component" value="Unassembled WGS sequence"/>
</dbReference>
<accession>A0A8R1XT54</accession>
<keyword evidence="2" id="KW-1185">Reference proteome</keyword>
<name>A0A8R1XT54_ONCVO</name>
<evidence type="ECO:0000313" key="2">
    <source>
        <dbReference type="Proteomes" id="UP000024404"/>
    </source>
</evidence>
<dbReference type="EnsemblMetazoa" id="OVOC1617.1">
    <property type="protein sequence ID" value="OVOC1617.1"/>
    <property type="gene ID" value="WBGene00238426"/>
</dbReference>
<dbReference type="EMBL" id="CMVM020000048">
    <property type="status" value="NOT_ANNOTATED_CDS"/>
    <property type="molecule type" value="Genomic_DNA"/>
</dbReference>
<protein>
    <submittedName>
        <fullName evidence="1">Uncharacterized protein</fullName>
    </submittedName>
</protein>
<sequence length="85" mass="10262">MDKYCDRIGNSQVVGVTCGKHITYKYFIFYMLLYQLLKLNGIEKQIFLFLVNLQVSQIVRYKKQRKEIELREIRCRTSNIYCENV</sequence>
<evidence type="ECO:0000313" key="1">
    <source>
        <dbReference type="EnsemblMetazoa" id="OVOC1617.1"/>
    </source>
</evidence>
<proteinExistence type="predicted"/>
<reference evidence="1" key="2">
    <citation type="submission" date="2022-06" db="UniProtKB">
        <authorList>
            <consortium name="EnsemblMetazoa"/>
        </authorList>
    </citation>
    <scope>IDENTIFICATION</scope>
</reference>
<reference evidence="2" key="1">
    <citation type="submission" date="2013-10" db="EMBL/GenBank/DDBJ databases">
        <title>Genome sequencing of Onchocerca volvulus.</title>
        <authorList>
            <person name="Cotton J."/>
            <person name="Tsai J."/>
            <person name="Stanley E."/>
            <person name="Tracey A."/>
            <person name="Holroyd N."/>
            <person name="Lustigman S."/>
            <person name="Berriman M."/>
        </authorList>
    </citation>
    <scope>NUCLEOTIDE SEQUENCE</scope>
</reference>